<keyword evidence="12" id="KW-1185">Reference proteome</keyword>
<dbReference type="InterPro" id="IPR000923">
    <property type="entry name" value="BlueCu_1"/>
</dbReference>
<dbReference type="Proteomes" id="UP001202550">
    <property type="component" value="Unassembled WGS sequence"/>
</dbReference>
<evidence type="ECO:0000313" key="11">
    <source>
        <dbReference type="EMBL" id="MCL1629927.1"/>
    </source>
</evidence>
<dbReference type="InterPro" id="IPR001235">
    <property type="entry name" value="Copper_blue_Plastocyanin"/>
</dbReference>
<gene>
    <name evidence="11" type="ORF">M3N55_14425</name>
</gene>
<feature type="domain" description="Blue (type 1) copper" evidence="10">
    <location>
        <begin position="9"/>
        <end position="89"/>
    </location>
</feature>
<keyword evidence="6" id="KW-0574">Periplasm</keyword>
<evidence type="ECO:0000256" key="4">
    <source>
        <dbReference type="ARBA" id="ARBA00022448"/>
    </source>
</evidence>
<evidence type="ECO:0000259" key="10">
    <source>
        <dbReference type="Pfam" id="PF00127"/>
    </source>
</evidence>
<dbReference type="PRINTS" id="PR00155">
    <property type="entry name" value="AMICYANIN"/>
</dbReference>
<reference evidence="11 12" key="1">
    <citation type="submission" date="2022-05" db="EMBL/GenBank/DDBJ databases">
        <title>Seasonal and diel survey of microbial diversity of the Tyrrhenian coast.</title>
        <authorList>
            <person name="Gattoni G."/>
            <person name="Corral P."/>
        </authorList>
    </citation>
    <scope>NUCLEOTIDE SEQUENCE [LARGE SCALE GENOMIC DNA]</scope>
    <source>
        <strain evidence="11 12">V10</strain>
    </source>
</reference>
<dbReference type="Pfam" id="PF00127">
    <property type="entry name" value="Copper-bind"/>
    <property type="match status" value="1"/>
</dbReference>
<keyword evidence="4" id="KW-0813">Transport</keyword>
<comment type="cofactor">
    <cofactor evidence="1">
        <name>Cu cation</name>
        <dbReference type="ChEBI" id="CHEBI:23378"/>
    </cofactor>
</comment>
<dbReference type="PROSITE" id="PS00196">
    <property type="entry name" value="COPPER_BLUE"/>
    <property type="match status" value="1"/>
</dbReference>
<evidence type="ECO:0000256" key="3">
    <source>
        <dbReference type="ARBA" id="ARBA00016984"/>
    </source>
</evidence>
<dbReference type="InterPro" id="IPR002386">
    <property type="entry name" value="Amicyanin/Pseudoazurin"/>
</dbReference>
<dbReference type="Gene3D" id="2.60.40.420">
    <property type="entry name" value="Cupredoxins - blue copper proteins"/>
    <property type="match status" value="1"/>
</dbReference>
<dbReference type="InterPro" id="IPR012745">
    <property type="entry name" value="Pseudoazurin"/>
</dbReference>
<dbReference type="InterPro" id="IPR008972">
    <property type="entry name" value="Cupredoxin"/>
</dbReference>
<comment type="subcellular location">
    <subcellularLocation>
        <location evidence="2">Periplasm</location>
    </subcellularLocation>
</comment>
<name>A0ABT0M4Z3_9RHOB</name>
<keyword evidence="8" id="KW-0186">Copper</keyword>
<evidence type="ECO:0000256" key="5">
    <source>
        <dbReference type="ARBA" id="ARBA00022723"/>
    </source>
</evidence>
<keyword evidence="7" id="KW-0249">Electron transport</keyword>
<dbReference type="RefSeq" id="WP_249060332.1">
    <property type="nucleotide sequence ID" value="NZ_JALZWP010000019.1"/>
</dbReference>
<evidence type="ECO:0000256" key="8">
    <source>
        <dbReference type="ARBA" id="ARBA00023008"/>
    </source>
</evidence>
<sequence length="132" mass="14435">MLNVDPDDRQQRMLFKPGVLRAQLGDTVKFVASDRGHNAQSIDGMTPDGAEDFRGRINEEIEITLSAEGTYGYLCQPHQTMGMIGFILVGDFTTNLDAVREAAGSLRGRDTSRRVAEYLAEIDAIATDEGLA</sequence>
<evidence type="ECO:0000256" key="9">
    <source>
        <dbReference type="NCBIfam" id="TIGR02375"/>
    </source>
</evidence>
<dbReference type="InterPro" id="IPR028871">
    <property type="entry name" value="BlueCu_1_BS"/>
</dbReference>
<organism evidence="11 12">
    <name type="scientific">Roseinatronobacter domitianus</name>
    <dbReference type="NCBI Taxonomy" id="2940293"/>
    <lineage>
        <taxon>Bacteria</taxon>
        <taxon>Pseudomonadati</taxon>
        <taxon>Pseudomonadota</taxon>
        <taxon>Alphaproteobacteria</taxon>
        <taxon>Rhodobacterales</taxon>
        <taxon>Paracoccaceae</taxon>
        <taxon>Roseinatronobacter</taxon>
    </lineage>
</organism>
<dbReference type="NCBIfam" id="TIGR02375">
    <property type="entry name" value="pseudoazurin"/>
    <property type="match status" value="1"/>
</dbReference>
<evidence type="ECO:0000256" key="1">
    <source>
        <dbReference type="ARBA" id="ARBA00001935"/>
    </source>
</evidence>
<accession>A0ABT0M4Z3</accession>
<evidence type="ECO:0000313" key="12">
    <source>
        <dbReference type="Proteomes" id="UP001202550"/>
    </source>
</evidence>
<proteinExistence type="predicted"/>
<evidence type="ECO:0000256" key="7">
    <source>
        <dbReference type="ARBA" id="ARBA00022982"/>
    </source>
</evidence>
<dbReference type="EMBL" id="JALZWP010000019">
    <property type="protein sequence ID" value="MCL1629927.1"/>
    <property type="molecule type" value="Genomic_DNA"/>
</dbReference>
<comment type="caution">
    <text evidence="11">The sequence shown here is derived from an EMBL/GenBank/DDBJ whole genome shotgun (WGS) entry which is preliminary data.</text>
</comment>
<dbReference type="PRINTS" id="PR00156">
    <property type="entry name" value="COPPERBLUE"/>
</dbReference>
<dbReference type="SUPFAM" id="SSF49503">
    <property type="entry name" value="Cupredoxins"/>
    <property type="match status" value="1"/>
</dbReference>
<keyword evidence="5" id="KW-0479">Metal-binding</keyword>
<evidence type="ECO:0000256" key="6">
    <source>
        <dbReference type="ARBA" id="ARBA00022764"/>
    </source>
</evidence>
<evidence type="ECO:0000256" key="2">
    <source>
        <dbReference type="ARBA" id="ARBA00004418"/>
    </source>
</evidence>
<protein>
    <recommendedName>
        <fullName evidence="3 9">Pseudoazurin</fullName>
    </recommendedName>
</protein>